<evidence type="ECO:0000313" key="2">
    <source>
        <dbReference type="Proteomes" id="UP001626550"/>
    </source>
</evidence>
<keyword evidence="2" id="KW-1185">Reference proteome</keyword>
<accession>A0ABD2Q7D9</accession>
<sequence length="82" mass="9693">MLSQIACFHLLQKFFNFTDKTPILPLMNHGPLDEHTDRLCREVAILIMEIGDELQQDIERHFNLNALLRHSRRSILDYLVSF</sequence>
<reference evidence="1 2" key="1">
    <citation type="submission" date="2024-11" db="EMBL/GenBank/DDBJ databases">
        <title>Adaptive evolution of stress response genes in parasites aligns with host niche diversity.</title>
        <authorList>
            <person name="Hahn C."/>
            <person name="Resl P."/>
        </authorList>
    </citation>
    <scope>NUCLEOTIDE SEQUENCE [LARGE SCALE GENOMIC DNA]</scope>
    <source>
        <strain evidence="1">EGGRZ-B1_66</strain>
        <tissue evidence="1">Body</tissue>
    </source>
</reference>
<proteinExistence type="predicted"/>
<dbReference type="AlphaFoldDB" id="A0ABD2Q7D9"/>
<dbReference type="Proteomes" id="UP001626550">
    <property type="component" value="Unassembled WGS sequence"/>
</dbReference>
<protein>
    <submittedName>
        <fullName evidence="1">Uncharacterized protein</fullName>
    </submittedName>
</protein>
<organism evidence="1 2">
    <name type="scientific">Cichlidogyrus casuarinus</name>
    <dbReference type="NCBI Taxonomy" id="1844966"/>
    <lineage>
        <taxon>Eukaryota</taxon>
        <taxon>Metazoa</taxon>
        <taxon>Spiralia</taxon>
        <taxon>Lophotrochozoa</taxon>
        <taxon>Platyhelminthes</taxon>
        <taxon>Monogenea</taxon>
        <taxon>Monopisthocotylea</taxon>
        <taxon>Dactylogyridea</taxon>
        <taxon>Ancyrocephalidae</taxon>
        <taxon>Cichlidogyrus</taxon>
    </lineage>
</organism>
<dbReference type="EMBL" id="JBJKFK010000740">
    <property type="protein sequence ID" value="KAL3315489.1"/>
    <property type="molecule type" value="Genomic_DNA"/>
</dbReference>
<name>A0ABD2Q7D9_9PLAT</name>
<gene>
    <name evidence="1" type="ORF">Ciccas_005875</name>
</gene>
<evidence type="ECO:0000313" key="1">
    <source>
        <dbReference type="EMBL" id="KAL3315489.1"/>
    </source>
</evidence>
<comment type="caution">
    <text evidence="1">The sequence shown here is derived from an EMBL/GenBank/DDBJ whole genome shotgun (WGS) entry which is preliminary data.</text>
</comment>